<dbReference type="SUPFAM" id="SSF55729">
    <property type="entry name" value="Acyl-CoA N-acyltransferases (Nat)"/>
    <property type="match status" value="1"/>
</dbReference>
<organism evidence="1 2">
    <name type="scientific">Rhizobium paknamense</name>
    <dbReference type="NCBI Taxonomy" id="1206817"/>
    <lineage>
        <taxon>Bacteria</taxon>
        <taxon>Pseudomonadati</taxon>
        <taxon>Pseudomonadota</taxon>
        <taxon>Alphaproteobacteria</taxon>
        <taxon>Hyphomicrobiales</taxon>
        <taxon>Rhizobiaceae</taxon>
        <taxon>Rhizobium/Agrobacterium group</taxon>
        <taxon>Rhizobium</taxon>
    </lineage>
</organism>
<evidence type="ECO:0000313" key="2">
    <source>
        <dbReference type="Proteomes" id="UP001235269"/>
    </source>
</evidence>
<comment type="caution">
    <text evidence="1">The sequence shown here is derived from an EMBL/GenBank/DDBJ whole genome shotgun (WGS) entry which is preliminary data.</text>
</comment>
<evidence type="ECO:0000313" key="1">
    <source>
        <dbReference type="EMBL" id="MDQ0455740.1"/>
    </source>
</evidence>
<gene>
    <name evidence="1" type="ORF">QO005_002080</name>
</gene>
<dbReference type="Gene3D" id="3.40.630.30">
    <property type="match status" value="1"/>
</dbReference>
<proteinExistence type="predicted"/>
<protein>
    <submittedName>
        <fullName evidence="1">N-acyltransferase</fullName>
    </submittedName>
</protein>
<dbReference type="InterPro" id="IPR016181">
    <property type="entry name" value="Acyl_CoA_acyltransferase"/>
</dbReference>
<keyword evidence="2" id="KW-1185">Reference proteome</keyword>
<reference evidence="1 2" key="1">
    <citation type="submission" date="2023-07" db="EMBL/GenBank/DDBJ databases">
        <title>Genomic Encyclopedia of Type Strains, Phase IV (KMG-IV): sequencing the most valuable type-strain genomes for metagenomic binning, comparative biology and taxonomic classification.</title>
        <authorList>
            <person name="Goeker M."/>
        </authorList>
    </citation>
    <scope>NUCLEOTIDE SEQUENCE [LARGE SCALE GENOMIC DNA]</scope>
    <source>
        <strain evidence="1 2">DSM 100301</strain>
    </source>
</reference>
<dbReference type="Proteomes" id="UP001235269">
    <property type="component" value="Unassembled WGS sequence"/>
</dbReference>
<dbReference type="EMBL" id="JAUSWH010000005">
    <property type="protein sequence ID" value="MDQ0455740.1"/>
    <property type="molecule type" value="Genomic_DNA"/>
</dbReference>
<sequence>MLMTAPDRHPLVPATPTAMPADAVFRGEVVSSLTRIGRADWDACFPGEPEAYDYLLSVEKAGIAGFEWCYAVVRSGDRLVAAMPGFLSQYALETTLDPGRLRDVIGRIRHIWPKFLTFPLACLGSPCTETGSPGFHPDVPEALRPAAFETLLTAFEAFARQRKSVLGALKDVPQPLDPRLAEIIAAHGYAELGGMPTAWMDIDFASMEDYFARLSAGTRKDMRRKLKVRDKVRVEICSDAGALLPRIMELYHDTRTRSEWQFEELTPAYFEGILKNMPGRSFCTLYFVDDQLLAANLMVHDGAVLVDKFFCMDAEKGRPYNLYYLSWFTNIEYCLTHGLKRYQSGQAYYRNKVRLGSQLTANAMYFRHSNALVQRLLQRVAPYLAADDTDGTAA</sequence>
<dbReference type="InterPro" id="IPR007434">
    <property type="entry name" value="FemAB-like"/>
</dbReference>
<accession>A0ABU0IBZ7</accession>
<dbReference type="Pfam" id="PF04339">
    <property type="entry name" value="FemAB_like"/>
    <property type="match status" value="1"/>
</dbReference>
<name>A0ABU0IBZ7_9HYPH</name>
<dbReference type="RefSeq" id="WP_370878041.1">
    <property type="nucleotide sequence ID" value="NZ_JAUSWH010000005.1"/>
</dbReference>